<accession>A0A7L5BG55</accession>
<name>A0A7L5BG55_9HYPH</name>
<evidence type="ECO:0000313" key="2">
    <source>
        <dbReference type="Proteomes" id="UP000464865"/>
    </source>
</evidence>
<evidence type="ECO:0000313" key="1">
    <source>
        <dbReference type="EMBL" id="QIB37806.1"/>
    </source>
</evidence>
<dbReference type="AlphaFoldDB" id="A0A7L5BG55"/>
<dbReference type="KEGG" id="roy:G3A56_07220"/>
<organism evidence="1 2">
    <name type="scientific">Rhizobium oryzihabitans</name>
    <dbReference type="NCBI Taxonomy" id="2267833"/>
    <lineage>
        <taxon>Bacteria</taxon>
        <taxon>Pseudomonadati</taxon>
        <taxon>Pseudomonadota</taxon>
        <taxon>Alphaproteobacteria</taxon>
        <taxon>Hyphomicrobiales</taxon>
        <taxon>Rhizobiaceae</taxon>
        <taxon>Rhizobium/Agrobacterium group</taxon>
        <taxon>Rhizobium</taxon>
    </lineage>
</organism>
<keyword evidence="2" id="KW-1185">Reference proteome</keyword>
<dbReference type="EMBL" id="CP048632">
    <property type="protein sequence ID" value="QIB37806.1"/>
    <property type="molecule type" value="Genomic_DNA"/>
</dbReference>
<sequence length="91" mass="9612">MLKLSALLSLLKNHLISYDNGRVAVPPDVAGHIACLLSSCEAHAKDMEATLYPTPDAPVDLRPLLSEKVVSLSAFASARKANPSSNPTETA</sequence>
<protein>
    <submittedName>
        <fullName evidence="1">Uncharacterized protein</fullName>
    </submittedName>
</protein>
<gene>
    <name evidence="1" type="ORF">G3A56_07220</name>
</gene>
<proteinExistence type="predicted"/>
<dbReference type="Proteomes" id="UP000464865">
    <property type="component" value="Chromosome M15-11"/>
</dbReference>
<dbReference type="RefSeq" id="WP_003492026.1">
    <property type="nucleotide sequence ID" value="NZ_CP048632.1"/>
</dbReference>
<reference evidence="1 2" key="1">
    <citation type="submission" date="2020-02" db="EMBL/GenBank/DDBJ databases">
        <title>Plant-Promoting Endophytic Bacterium Rhizobium oryzihabitans sp. nov., Isolated from the Root of Rice.</title>
        <authorList>
            <person name="zhao J."/>
            <person name="Zhang G."/>
        </authorList>
    </citation>
    <scope>NUCLEOTIDE SEQUENCE [LARGE SCALE GENOMIC DNA]</scope>
    <source>
        <strain evidence="1 2">M15</strain>
    </source>
</reference>